<reference evidence="10 11" key="2">
    <citation type="journal article" date="2008" name="Nature">
        <title>The Phaeodactylum genome reveals the evolutionary history of diatom genomes.</title>
        <authorList>
            <person name="Bowler C."/>
            <person name="Allen A.E."/>
            <person name="Badger J.H."/>
            <person name="Grimwood J."/>
            <person name="Jabbari K."/>
            <person name="Kuo A."/>
            <person name="Maheswari U."/>
            <person name="Martens C."/>
            <person name="Maumus F."/>
            <person name="Otillar R.P."/>
            <person name="Rayko E."/>
            <person name="Salamov A."/>
            <person name="Vandepoele K."/>
            <person name="Beszteri B."/>
            <person name="Gruber A."/>
            <person name="Heijde M."/>
            <person name="Katinka M."/>
            <person name="Mock T."/>
            <person name="Valentin K."/>
            <person name="Verret F."/>
            <person name="Berges J.A."/>
            <person name="Brownlee C."/>
            <person name="Cadoret J.P."/>
            <person name="Chiovitti A."/>
            <person name="Choi C.J."/>
            <person name="Coesel S."/>
            <person name="De Martino A."/>
            <person name="Detter J.C."/>
            <person name="Durkin C."/>
            <person name="Falciatore A."/>
            <person name="Fournet J."/>
            <person name="Haruta M."/>
            <person name="Huysman M.J."/>
            <person name="Jenkins B.D."/>
            <person name="Jiroutova K."/>
            <person name="Jorgensen R.E."/>
            <person name="Joubert Y."/>
            <person name="Kaplan A."/>
            <person name="Kroger N."/>
            <person name="Kroth P.G."/>
            <person name="La Roche J."/>
            <person name="Lindquist E."/>
            <person name="Lommer M."/>
            <person name="Martin-Jezequel V."/>
            <person name="Lopez P.J."/>
            <person name="Lucas S."/>
            <person name="Mangogna M."/>
            <person name="McGinnis K."/>
            <person name="Medlin L.K."/>
            <person name="Montsant A."/>
            <person name="Oudot-Le Secq M.P."/>
            <person name="Napoli C."/>
            <person name="Obornik M."/>
            <person name="Parker M.S."/>
            <person name="Petit J.L."/>
            <person name="Porcel B.M."/>
            <person name="Poulsen N."/>
            <person name="Robison M."/>
            <person name="Rychlewski L."/>
            <person name="Rynearson T.A."/>
            <person name="Schmutz J."/>
            <person name="Shapiro H."/>
            <person name="Siaut M."/>
            <person name="Stanley M."/>
            <person name="Sussman M.R."/>
            <person name="Taylor A.R."/>
            <person name="Vardi A."/>
            <person name="von Dassow P."/>
            <person name="Vyverman W."/>
            <person name="Willis A."/>
            <person name="Wyrwicz L.S."/>
            <person name="Rokhsar D.S."/>
            <person name="Weissenbach J."/>
            <person name="Armbrust E.V."/>
            <person name="Green B.R."/>
            <person name="Van de Peer Y."/>
            <person name="Grigoriev I.V."/>
        </authorList>
    </citation>
    <scope>NUCLEOTIDE SEQUENCE [LARGE SCALE GENOMIC DNA]</scope>
    <source>
        <strain evidence="10 11">CCMP1335</strain>
    </source>
</reference>
<keyword evidence="5 8" id="KW-1133">Transmembrane helix</keyword>
<dbReference type="GO" id="GO:0005886">
    <property type="term" value="C:plasma membrane"/>
    <property type="evidence" value="ECO:0000318"/>
    <property type="project" value="GO_Central"/>
</dbReference>
<comment type="similarity">
    <text evidence="2 8">Belongs to the ammonia transporter channel (TC 1.A.11.2) family.</text>
</comment>
<dbReference type="InterPro" id="IPR018047">
    <property type="entry name" value="Ammonium_transpt_CS"/>
</dbReference>
<keyword evidence="4 8" id="KW-0812">Transmembrane</keyword>
<dbReference type="FunFam" id="1.10.3430.10:FF:000016">
    <property type="entry name" value="Ammonium transporter"/>
    <property type="match status" value="1"/>
</dbReference>
<dbReference type="Gene3D" id="1.10.3430.10">
    <property type="entry name" value="Ammonium transporter AmtB like domains"/>
    <property type="match status" value="1"/>
</dbReference>
<evidence type="ECO:0000313" key="10">
    <source>
        <dbReference type="EMBL" id="EED93101.1"/>
    </source>
</evidence>
<feature type="transmembrane region" description="Helical" evidence="8">
    <location>
        <begin position="55"/>
        <end position="78"/>
    </location>
</feature>
<feature type="transmembrane region" description="Helical" evidence="8">
    <location>
        <begin position="326"/>
        <end position="347"/>
    </location>
</feature>
<sequence length="596" mass="64136">MASSTTTDTYQTCLSDLSATSSNGSSPTTDALLQCISSSFDAQTASTHASINTFFLLYAATLVFFMQAGFAMVSAGCVRTNNVQNTLLKNLLDACGAALGFYTVGYAFAWGGSLDTATTERTFIGTQNFFLMDVDSSQDSFWLFQLAFCSASATIVAGTLAERCQMVAYLAYSMTLAGFVYPVVVHSIWSPSGFLSATRETDLFLDVGMIDFAGSTVVHLTGGMTALIATIVLGPRTGRFYDLRGNPLKVPKEFAGHSLALQMLGVFILWFGWYGFNAGSILNITNDLNHTIVSHTAINTTLAASAGSIMTLFLSTVVAERFTGEIVFSLSYAMNGCLSGLVAITAGCSVVEHWAAIIIGLVGGALYLACSKFLVKKRIDDAVDGIPVHLINGIWGTLSVGLFAVPELLEQVYGRGDHAGWFYSWGQGSADAKLLGAQVVGILFVSGWVMITMFPFFCFLHYVGWLRADSLEEVVGLDAAYSQGVLQTRARAQSEEENMEHYISEYVKQREEKAFIKKINSNSTHGRTILGASMHSMNIINSSMHSRKDSLPRAIESLNNSRHSGSRGSRSINDIAIDNLHGQSEDGFAAPDEGSA</sequence>
<dbReference type="Pfam" id="PF00909">
    <property type="entry name" value="Ammonium_transp"/>
    <property type="match status" value="1"/>
</dbReference>
<dbReference type="PANTHER" id="PTHR11730:SF6">
    <property type="entry name" value="AMMONIUM TRANSPORTER"/>
    <property type="match status" value="1"/>
</dbReference>
<organism evidence="10 11">
    <name type="scientific">Thalassiosira pseudonana</name>
    <name type="common">Marine diatom</name>
    <name type="synonym">Cyclotella nana</name>
    <dbReference type="NCBI Taxonomy" id="35128"/>
    <lineage>
        <taxon>Eukaryota</taxon>
        <taxon>Sar</taxon>
        <taxon>Stramenopiles</taxon>
        <taxon>Ochrophyta</taxon>
        <taxon>Bacillariophyta</taxon>
        <taxon>Coscinodiscophyceae</taxon>
        <taxon>Thalassiosirophycidae</taxon>
        <taxon>Thalassiosirales</taxon>
        <taxon>Thalassiosiraceae</taxon>
        <taxon>Thalassiosira</taxon>
    </lineage>
</organism>
<evidence type="ECO:0000256" key="7">
    <source>
        <dbReference type="ARBA" id="ARBA00023177"/>
    </source>
</evidence>
<feature type="transmembrane region" description="Helical" evidence="8">
    <location>
        <begin position="209"/>
        <end position="233"/>
    </location>
</feature>
<dbReference type="GO" id="GO:0072488">
    <property type="term" value="P:ammonium transmembrane transport"/>
    <property type="evidence" value="ECO:0000318"/>
    <property type="project" value="GO_Central"/>
</dbReference>
<dbReference type="SUPFAM" id="SSF111352">
    <property type="entry name" value="Ammonium transporter"/>
    <property type="match status" value="1"/>
</dbReference>
<reference evidence="10 11" key="1">
    <citation type="journal article" date="2004" name="Science">
        <title>The genome of the diatom Thalassiosira pseudonana: ecology, evolution, and metabolism.</title>
        <authorList>
            <person name="Armbrust E.V."/>
            <person name="Berges J.A."/>
            <person name="Bowler C."/>
            <person name="Green B.R."/>
            <person name="Martinez D."/>
            <person name="Putnam N.H."/>
            <person name="Zhou S."/>
            <person name="Allen A.E."/>
            <person name="Apt K.E."/>
            <person name="Bechner M."/>
            <person name="Brzezinski M.A."/>
            <person name="Chaal B.K."/>
            <person name="Chiovitti A."/>
            <person name="Davis A.K."/>
            <person name="Demarest M.S."/>
            <person name="Detter J.C."/>
            <person name="Glavina T."/>
            <person name="Goodstein D."/>
            <person name="Hadi M.Z."/>
            <person name="Hellsten U."/>
            <person name="Hildebrand M."/>
            <person name="Jenkins B.D."/>
            <person name="Jurka J."/>
            <person name="Kapitonov V.V."/>
            <person name="Kroger N."/>
            <person name="Lau W.W."/>
            <person name="Lane T.W."/>
            <person name="Larimer F.W."/>
            <person name="Lippmeier J.C."/>
            <person name="Lucas S."/>
            <person name="Medina M."/>
            <person name="Montsant A."/>
            <person name="Obornik M."/>
            <person name="Parker M.S."/>
            <person name="Palenik B."/>
            <person name="Pazour G.J."/>
            <person name="Richardson P.M."/>
            <person name="Rynearson T.A."/>
            <person name="Saito M.A."/>
            <person name="Schwartz D.C."/>
            <person name="Thamatrakoln K."/>
            <person name="Valentin K."/>
            <person name="Vardi A."/>
            <person name="Wilkerson F.P."/>
            <person name="Rokhsar D.S."/>
        </authorList>
    </citation>
    <scope>NUCLEOTIDE SEQUENCE [LARGE SCALE GENOMIC DNA]</scope>
    <source>
        <strain evidence="10 11">CCMP1335</strain>
    </source>
</reference>
<keyword evidence="3 8" id="KW-0813">Transport</keyword>
<evidence type="ECO:0000259" key="9">
    <source>
        <dbReference type="Pfam" id="PF00909"/>
    </source>
</evidence>
<evidence type="ECO:0000256" key="1">
    <source>
        <dbReference type="ARBA" id="ARBA00004141"/>
    </source>
</evidence>
<feature type="transmembrane region" description="Helical" evidence="8">
    <location>
        <begin position="386"/>
        <end position="405"/>
    </location>
</feature>
<feature type="transmembrane region" description="Helical" evidence="8">
    <location>
        <begin position="141"/>
        <end position="160"/>
    </location>
</feature>
<keyword evidence="7 8" id="KW-0924">Ammonia transport</keyword>
<evidence type="ECO:0000256" key="4">
    <source>
        <dbReference type="ARBA" id="ARBA00022692"/>
    </source>
</evidence>
<feature type="transmembrane region" description="Helical" evidence="8">
    <location>
        <begin position="439"/>
        <end position="463"/>
    </location>
</feature>
<keyword evidence="6 8" id="KW-0472">Membrane</keyword>
<feature type="transmembrane region" description="Helical" evidence="8">
    <location>
        <begin position="90"/>
        <end position="109"/>
    </location>
</feature>
<dbReference type="NCBIfam" id="TIGR00836">
    <property type="entry name" value="amt"/>
    <property type="match status" value="1"/>
</dbReference>
<dbReference type="OMA" id="MITICAG"/>
<proteinExistence type="inferred from homology"/>
<keyword evidence="11" id="KW-1185">Reference proteome</keyword>
<dbReference type="InterPro" id="IPR001905">
    <property type="entry name" value="Ammonium_transpt"/>
</dbReference>
<feature type="domain" description="Ammonium transporter AmtB-like" evidence="9">
    <location>
        <begin position="55"/>
        <end position="480"/>
    </location>
</feature>
<protein>
    <recommendedName>
        <fullName evidence="8">Ammonium transporter</fullName>
    </recommendedName>
</protein>
<dbReference type="GO" id="GO:0008519">
    <property type="term" value="F:ammonium channel activity"/>
    <property type="evidence" value="ECO:0000318"/>
    <property type="project" value="GO_Central"/>
</dbReference>
<dbReference type="RefSeq" id="XP_002289564.1">
    <property type="nucleotide sequence ID" value="XM_002289528.1"/>
</dbReference>
<dbReference type="EMBL" id="CM000641">
    <property type="protein sequence ID" value="EED93101.1"/>
    <property type="molecule type" value="Genomic_DNA"/>
</dbReference>
<dbReference type="Proteomes" id="UP000001449">
    <property type="component" value="Chromosome 4"/>
</dbReference>
<evidence type="ECO:0000256" key="6">
    <source>
        <dbReference type="ARBA" id="ARBA00023136"/>
    </source>
</evidence>
<dbReference type="GO" id="GO:0097272">
    <property type="term" value="P:ammonium homeostasis"/>
    <property type="evidence" value="ECO:0000318"/>
    <property type="project" value="GO_Central"/>
</dbReference>
<gene>
    <name evidence="10" type="primary">AMT6</name>
    <name evidence="10" type="ORF">THAPSDRAFT_268793</name>
</gene>
<evidence type="ECO:0000256" key="3">
    <source>
        <dbReference type="ARBA" id="ARBA00022448"/>
    </source>
</evidence>
<feature type="transmembrane region" description="Helical" evidence="8">
    <location>
        <begin position="167"/>
        <end position="189"/>
    </location>
</feature>
<comment type="subcellular location">
    <subcellularLocation>
        <location evidence="8">Cell membrane</location>
        <topology evidence="8">Multi-pass membrane protein</topology>
    </subcellularLocation>
    <subcellularLocation>
        <location evidence="1">Membrane</location>
        <topology evidence="1">Multi-pass membrane protein</topology>
    </subcellularLocation>
</comment>
<dbReference type="STRING" id="35128.B8C0P7"/>
<dbReference type="InParanoid" id="B8C0P7"/>
<dbReference type="InterPro" id="IPR029020">
    <property type="entry name" value="Ammonium/urea_transptr"/>
</dbReference>
<evidence type="ECO:0000256" key="5">
    <source>
        <dbReference type="ARBA" id="ARBA00022989"/>
    </source>
</evidence>
<accession>B8C0P7</accession>
<evidence type="ECO:0000313" key="11">
    <source>
        <dbReference type="Proteomes" id="UP000001449"/>
    </source>
</evidence>
<dbReference type="PROSITE" id="PS01219">
    <property type="entry name" value="AMMONIUM_TRANSP"/>
    <property type="match status" value="1"/>
</dbReference>
<dbReference type="PaxDb" id="35128-Thaps268793"/>
<feature type="transmembrane region" description="Helical" evidence="8">
    <location>
        <begin position="353"/>
        <end position="374"/>
    </location>
</feature>
<dbReference type="GeneID" id="7452262"/>
<feature type="transmembrane region" description="Helical" evidence="8">
    <location>
        <begin position="254"/>
        <end position="276"/>
    </location>
</feature>
<evidence type="ECO:0000256" key="8">
    <source>
        <dbReference type="RuleBase" id="RU362002"/>
    </source>
</evidence>
<feature type="transmembrane region" description="Helical" evidence="8">
    <location>
        <begin position="296"/>
        <end position="319"/>
    </location>
</feature>
<dbReference type="PANTHER" id="PTHR11730">
    <property type="entry name" value="AMMONIUM TRANSPORTER"/>
    <property type="match status" value="1"/>
</dbReference>
<evidence type="ECO:0000256" key="2">
    <source>
        <dbReference type="ARBA" id="ARBA00005887"/>
    </source>
</evidence>
<dbReference type="InterPro" id="IPR024041">
    <property type="entry name" value="NH4_transpt_AmtB-like_dom"/>
</dbReference>
<name>B8C0P7_THAPS</name>
<dbReference type="eggNOG" id="KOG0682">
    <property type="taxonomic scope" value="Eukaryota"/>
</dbReference>
<dbReference type="HOGENOM" id="CLU_000445_33_1_1"/>
<dbReference type="AlphaFoldDB" id="B8C0P7"/>
<dbReference type="KEGG" id="tps:THAPSDRAFT_268793"/>